<feature type="transmembrane region" description="Helical" evidence="1">
    <location>
        <begin position="6"/>
        <end position="37"/>
    </location>
</feature>
<gene>
    <name evidence="2" type="ORF">UFOVP1437_25</name>
    <name evidence="3" type="ORF">UFOVP1531_39</name>
</gene>
<dbReference type="EMBL" id="LR797382">
    <property type="protein sequence ID" value="CAB4212306.1"/>
    <property type="molecule type" value="Genomic_DNA"/>
</dbReference>
<evidence type="ECO:0000256" key="1">
    <source>
        <dbReference type="SAM" id="Phobius"/>
    </source>
</evidence>
<protein>
    <submittedName>
        <fullName evidence="2">Uncharacterized protein</fullName>
    </submittedName>
</protein>
<sequence length="42" mass="4479">MMNVLMVIYTIVGIVAIIGGLFLLPFLLAGILAHIIIPGDNK</sequence>
<proteinExistence type="predicted"/>
<keyword evidence="1" id="KW-0812">Transmembrane</keyword>
<keyword evidence="1" id="KW-0472">Membrane</keyword>
<name>A0A6J5SE68_9CAUD</name>
<reference evidence="2" key="1">
    <citation type="submission" date="2020-05" db="EMBL/GenBank/DDBJ databases">
        <authorList>
            <person name="Chiriac C."/>
            <person name="Salcher M."/>
            <person name="Ghai R."/>
            <person name="Kavagutti S V."/>
        </authorList>
    </citation>
    <scope>NUCLEOTIDE SEQUENCE</scope>
</reference>
<keyword evidence="1" id="KW-1133">Transmembrane helix</keyword>
<dbReference type="EMBL" id="LR798383">
    <property type="protein sequence ID" value="CAB5228145.1"/>
    <property type="molecule type" value="Genomic_DNA"/>
</dbReference>
<evidence type="ECO:0000313" key="2">
    <source>
        <dbReference type="EMBL" id="CAB4212306.1"/>
    </source>
</evidence>
<accession>A0A6J5SE68</accession>
<organism evidence="2">
    <name type="scientific">uncultured Caudovirales phage</name>
    <dbReference type="NCBI Taxonomy" id="2100421"/>
    <lineage>
        <taxon>Viruses</taxon>
        <taxon>Duplodnaviria</taxon>
        <taxon>Heunggongvirae</taxon>
        <taxon>Uroviricota</taxon>
        <taxon>Caudoviricetes</taxon>
        <taxon>Peduoviridae</taxon>
        <taxon>Maltschvirus</taxon>
        <taxon>Maltschvirus maltsch</taxon>
    </lineage>
</organism>
<evidence type="ECO:0000313" key="3">
    <source>
        <dbReference type="EMBL" id="CAB5228145.1"/>
    </source>
</evidence>